<dbReference type="PANTHER" id="PTHR45762:SF4">
    <property type="entry name" value="INTERLEUKIN ENHANCER-BINDING FACTOR 3"/>
    <property type="match status" value="1"/>
</dbReference>
<dbReference type="InterPro" id="IPR049402">
    <property type="entry name" value="DZF_dom_C"/>
</dbReference>
<keyword evidence="3" id="KW-1185">Reference proteome</keyword>
<sequence length="126" mass="13987">LELLVEKAIGTSERSLGAGEALRRVLECVASGILMEDGPGIKDPCEKEAVDAIGYLTRQQCEDITQSAQFALRLCAFGQMHKVLGMDSKPLRNLRQNQAQGGADKRHAVEERQRLITDMIQCREVY</sequence>
<dbReference type="OMA" id="KMTERRN"/>
<dbReference type="PROSITE" id="PS51703">
    <property type="entry name" value="DZF"/>
    <property type="match status" value="1"/>
</dbReference>
<dbReference type="GO" id="GO:0003727">
    <property type="term" value="F:single-stranded RNA binding"/>
    <property type="evidence" value="ECO:0007669"/>
    <property type="project" value="TreeGrafter"/>
</dbReference>
<dbReference type="SMART" id="SM00572">
    <property type="entry name" value="DZF"/>
    <property type="match status" value="1"/>
</dbReference>
<proteinExistence type="predicted"/>
<organism evidence="2 3">
    <name type="scientific">Neolamprologus brichardi</name>
    <name type="common">Fairy cichlid</name>
    <name type="synonym">Lamprologus brichardi</name>
    <dbReference type="NCBI Taxonomy" id="32507"/>
    <lineage>
        <taxon>Eukaryota</taxon>
        <taxon>Metazoa</taxon>
        <taxon>Chordata</taxon>
        <taxon>Craniata</taxon>
        <taxon>Vertebrata</taxon>
        <taxon>Euteleostomi</taxon>
        <taxon>Actinopterygii</taxon>
        <taxon>Neopterygii</taxon>
        <taxon>Teleostei</taxon>
        <taxon>Neoteleostei</taxon>
        <taxon>Acanthomorphata</taxon>
        <taxon>Ovalentaria</taxon>
        <taxon>Cichlomorphae</taxon>
        <taxon>Cichliformes</taxon>
        <taxon>Cichlidae</taxon>
        <taxon>African cichlids</taxon>
        <taxon>Pseudocrenilabrinae</taxon>
        <taxon>Lamprologini</taxon>
        <taxon>Neolamprologus</taxon>
    </lineage>
</organism>
<protein>
    <recommendedName>
        <fullName evidence="1">DZF domain-containing protein</fullName>
    </recommendedName>
</protein>
<feature type="domain" description="DZF" evidence="1">
    <location>
        <begin position="1"/>
        <end position="113"/>
    </location>
</feature>
<dbReference type="GO" id="GO:0003725">
    <property type="term" value="F:double-stranded RNA binding"/>
    <property type="evidence" value="ECO:0007669"/>
    <property type="project" value="TreeGrafter"/>
</dbReference>
<dbReference type="Gene3D" id="1.10.1410.40">
    <property type="match status" value="1"/>
</dbReference>
<dbReference type="Ensembl" id="ENSNBRT00000026352.1">
    <property type="protein sequence ID" value="ENSNBRP00000025682.1"/>
    <property type="gene ID" value="ENSNBRG00000019638.1"/>
</dbReference>
<dbReference type="Proteomes" id="UP000261580">
    <property type="component" value="Unassembled WGS sequence"/>
</dbReference>
<dbReference type="GeneTree" id="ENSGT00940000154687"/>
<reference evidence="2" key="2">
    <citation type="submission" date="2025-09" db="UniProtKB">
        <authorList>
            <consortium name="Ensembl"/>
        </authorList>
    </citation>
    <scope>IDENTIFICATION</scope>
</reference>
<evidence type="ECO:0000313" key="2">
    <source>
        <dbReference type="Ensembl" id="ENSNBRP00000025682.1"/>
    </source>
</evidence>
<evidence type="ECO:0000313" key="3">
    <source>
        <dbReference type="Proteomes" id="UP000261580"/>
    </source>
</evidence>
<dbReference type="STRING" id="32507.ENSNBRP00000025682"/>
<dbReference type="Pfam" id="PF20965">
    <property type="entry name" value="DZF_C"/>
    <property type="match status" value="1"/>
</dbReference>
<name>A0A3Q4I5Z1_NEOBR</name>
<dbReference type="InterPro" id="IPR006561">
    <property type="entry name" value="DZF_dom"/>
</dbReference>
<dbReference type="Bgee" id="ENSNBRG00000019638">
    <property type="expression patterns" value="Expressed in camera-type eye and 7 other cell types or tissues"/>
</dbReference>
<accession>A0A3Q4I5Z1</accession>
<dbReference type="PANTHER" id="PTHR45762">
    <property type="entry name" value="ZINC FINGER RNA-BINDING PROTEIN"/>
    <property type="match status" value="1"/>
</dbReference>
<evidence type="ECO:0000259" key="1">
    <source>
        <dbReference type="PROSITE" id="PS51703"/>
    </source>
</evidence>
<dbReference type="GO" id="GO:0071011">
    <property type="term" value="C:precatalytic spliceosome"/>
    <property type="evidence" value="ECO:0007669"/>
    <property type="project" value="TreeGrafter"/>
</dbReference>
<dbReference type="FunFam" id="1.10.1410.40:FF:000001">
    <property type="entry name" value="interleukin enhancer-binding factor 3 isoform X1"/>
    <property type="match status" value="1"/>
</dbReference>
<reference evidence="2" key="1">
    <citation type="submission" date="2025-08" db="UniProtKB">
        <authorList>
            <consortium name="Ensembl"/>
        </authorList>
    </citation>
    <scope>IDENTIFICATION</scope>
</reference>
<dbReference type="AlphaFoldDB" id="A0A3Q4I5Z1"/>